<evidence type="ECO:0000259" key="4">
    <source>
        <dbReference type="PROSITE" id="PS51186"/>
    </source>
</evidence>
<dbReference type="PROSITE" id="PS51186">
    <property type="entry name" value="GNAT"/>
    <property type="match status" value="1"/>
</dbReference>
<keyword evidence="3" id="KW-0012">Acyltransferase</keyword>
<evidence type="ECO:0000256" key="2">
    <source>
        <dbReference type="ARBA" id="ARBA00022679"/>
    </source>
</evidence>
<dbReference type="FunFam" id="3.40.630.30:FF:000064">
    <property type="entry name" value="GNAT family acetyltransferase"/>
    <property type="match status" value="1"/>
</dbReference>
<dbReference type="EMBL" id="OV170223">
    <property type="protein sequence ID" value="CAH0723050.1"/>
    <property type="molecule type" value="Genomic_DNA"/>
</dbReference>
<dbReference type="SUPFAM" id="SSF55729">
    <property type="entry name" value="Acyl-CoA N-acyltransferases (Nat)"/>
    <property type="match status" value="1"/>
</dbReference>
<sequence length="187" mass="21139">MTSHKACDTETKCDTGTIQIRAMRREDASVVHRMIHELATFEEVPDGPQLSVQDLIEDGFESSPEWFFGLVAELGGELVGYALCNRAYSSWTRRSFYIEDLYVQPSARRHGIARKLLQELCKMAVEADVHRIDWHVLLNNVVALSFYSRLGARDLRASEGRAALRLDRPRIEAVAEGHLLPATQPTE</sequence>
<dbReference type="Proteomes" id="UP000838878">
    <property type="component" value="Chromosome 3"/>
</dbReference>
<dbReference type="AlphaFoldDB" id="A0A8J9VAQ6"/>
<evidence type="ECO:0000256" key="1">
    <source>
        <dbReference type="ARBA" id="ARBA00008694"/>
    </source>
</evidence>
<dbReference type="PANTHER" id="PTHR10545">
    <property type="entry name" value="DIAMINE N-ACETYLTRANSFERASE"/>
    <property type="match status" value="1"/>
</dbReference>
<dbReference type="Gene3D" id="3.40.630.30">
    <property type="match status" value="1"/>
</dbReference>
<proteinExistence type="inferred from homology"/>
<dbReference type="OrthoDB" id="7305308at2759"/>
<name>A0A8J9VAQ6_9NEOP</name>
<reference evidence="5" key="1">
    <citation type="submission" date="2021-12" db="EMBL/GenBank/DDBJ databases">
        <authorList>
            <person name="Martin H S."/>
        </authorList>
    </citation>
    <scope>NUCLEOTIDE SEQUENCE</scope>
</reference>
<feature type="domain" description="N-acetyltransferase" evidence="4">
    <location>
        <begin position="18"/>
        <end position="171"/>
    </location>
</feature>
<dbReference type="PANTHER" id="PTHR10545:SF29">
    <property type="entry name" value="GH14572P-RELATED"/>
    <property type="match status" value="1"/>
</dbReference>
<dbReference type="CDD" id="cd04301">
    <property type="entry name" value="NAT_SF"/>
    <property type="match status" value="1"/>
</dbReference>
<feature type="non-terminal residue" evidence="5">
    <location>
        <position position="187"/>
    </location>
</feature>
<keyword evidence="2" id="KW-0808">Transferase</keyword>
<evidence type="ECO:0000313" key="5">
    <source>
        <dbReference type="EMBL" id="CAH0723050.1"/>
    </source>
</evidence>
<keyword evidence="6" id="KW-1185">Reference proteome</keyword>
<gene>
    <name evidence="5" type="ORF">BINO364_LOCUS8924</name>
</gene>
<evidence type="ECO:0000256" key="3">
    <source>
        <dbReference type="ARBA" id="ARBA00023315"/>
    </source>
</evidence>
<protein>
    <recommendedName>
        <fullName evidence="4">N-acetyltransferase domain-containing protein</fullName>
    </recommendedName>
</protein>
<dbReference type="InterPro" id="IPR016181">
    <property type="entry name" value="Acyl_CoA_acyltransferase"/>
</dbReference>
<accession>A0A8J9VAQ6</accession>
<dbReference type="InterPro" id="IPR051016">
    <property type="entry name" value="Diverse_Substrate_AcTransf"/>
</dbReference>
<comment type="similarity">
    <text evidence="1">Belongs to the acetyltransferase family.</text>
</comment>
<dbReference type="GO" id="GO:0008080">
    <property type="term" value="F:N-acetyltransferase activity"/>
    <property type="evidence" value="ECO:0007669"/>
    <property type="project" value="TreeGrafter"/>
</dbReference>
<evidence type="ECO:0000313" key="6">
    <source>
        <dbReference type="Proteomes" id="UP000838878"/>
    </source>
</evidence>
<dbReference type="Pfam" id="PF00583">
    <property type="entry name" value="Acetyltransf_1"/>
    <property type="match status" value="1"/>
</dbReference>
<organism evidence="5 6">
    <name type="scientific">Brenthis ino</name>
    <name type="common">lesser marbled fritillary</name>
    <dbReference type="NCBI Taxonomy" id="405034"/>
    <lineage>
        <taxon>Eukaryota</taxon>
        <taxon>Metazoa</taxon>
        <taxon>Ecdysozoa</taxon>
        <taxon>Arthropoda</taxon>
        <taxon>Hexapoda</taxon>
        <taxon>Insecta</taxon>
        <taxon>Pterygota</taxon>
        <taxon>Neoptera</taxon>
        <taxon>Endopterygota</taxon>
        <taxon>Lepidoptera</taxon>
        <taxon>Glossata</taxon>
        <taxon>Ditrysia</taxon>
        <taxon>Papilionoidea</taxon>
        <taxon>Nymphalidae</taxon>
        <taxon>Heliconiinae</taxon>
        <taxon>Argynnini</taxon>
        <taxon>Brenthis</taxon>
    </lineage>
</organism>
<dbReference type="InterPro" id="IPR000182">
    <property type="entry name" value="GNAT_dom"/>
</dbReference>